<dbReference type="Proteomes" id="UP000472267">
    <property type="component" value="Chromosome 18"/>
</dbReference>
<dbReference type="InterPro" id="IPR007110">
    <property type="entry name" value="Ig-like_dom"/>
</dbReference>
<sequence length="245" mass="28292">MHEFMRSHNRCRAQKDNVLQPRGEVTADEGHSVTLDCLYNTSSSSNDYLFWYKQEGNKSPKFILSRFKVGEGKTEDEEKYSSTLDSSLRSVPLKIQKLELSDSAVYYCALQPTVTGNSSTVDENLWIPTSNHIYNDMEFYFITHKINTRFNVLIRERHKCLLFHSWFRDTTGQQKRIIRMWRMVEGASCSLSSDTSSSSSRRIPKHSQASRDSVCPEPPPARTCPDHLPREASRRRPKQIPSHLS</sequence>
<dbReference type="InterPro" id="IPR013106">
    <property type="entry name" value="Ig_V-set"/>
</dbReference>
<keyword evidence="9" id="KW-1185">Reference proteome</keyword>
<evidence type="ECO:0000256" key="1">
    <source>
        <dbReference type="ARBA" id="ARBA00022729"/>
    </source>
</evidence>
<dbReference type="PROSITE" id="PS50835">
    <property type="entry name" value="IG_LIKE"/>
    <property type="match status" value="1"/>
</dbReference>
<keyword evidence="2" id="KW-1064">Adaptive immunity</keyword>
<feature type="region of interest" description="Disordered" evidence="6">
    <location>
        <begin position="191"/>
        <end position="245"/>
    </location>
</feature>
<dbReference type="PANTHER" id="PTHR19367">
    <property type="entry name" value="T-CELL RECEPTOR ALPHA CHAIN V REGION"/>
    <property type="match status" value="1"/>
</dbReference>
<proteinExistence type="predicted"/>
<reference evidence="8" key="1">
    <citation type="submission" date="2019-06" db="EMBL/GenBank/DDBJ databases">
        <authorList>
            <consortium name="Wellcome Sanger Institute Data Sharing"/>
        </authorList>
    </citation>
    <scope>NUCLEOTIDE SEQUENCE [LARGE SCALE GENOMIC DNA]</scope>
</reference>
<feature type="domain" description="Ig-like" evidence="7">
    <location>
        <begin position="16"/>
        <end position="122"/>
    </location>
</feature>
<feature type="compositionally biased region" description="Low complexity" evidence="6">
    <location>
        <begin position="191"/>
        <end position="200"/>
    </location>
</feature>
<dbReference type="PANTHER" id="PTHR19367:SF18">
    <property type="entry name" value="T CELL RECEPTOR ALPHA VARIABLE 16"/>
    <property type="match status" value="1"/>
</dbReference>
<dbReference type="InterPro" id="IPR013783">
    <property type="entry name" value="Ig-like_fold"/>
</dbReference>
<feature type="region of interest" description="Disordered" evidence="6">
    <location>
        <begin position="1"/>
        <end position="25"/>
    </location>
</feature>
<dbReference type="SUPFAM" id="SSF48726">
    <property type="entry name" value="Immunoglobulin"/>
    <property type="match status" value="1"/>
</dbReference>
<dbReference type="Pfam" id="PF07686">
    <property type="entry name" value="V-set"/>
    <property type="match status" value="1"/>
</dbReference>
<dbReference type="InterPro" id="IPR036179">
    <property type="entry name" value="Ig-like_dom_sf"/>
</dbReference>
<dbReference type="InterPro" id="IPR051287">
    <property type="entry name" value="TCR_variable_region"/>
</dbReference>
<evidence type="ECO:0000256" key="5">
    <source>
        <dbReference type="ARBA" id="ARBA00043266"/>
    </source>
</evidence>
<dbReference type="SMART" id="SM00406">
    <property type="entry name" value="IGv"/>
    <property type="match status" value="1"/>
</dbReference>
<reference evidence="8" key="2">
    <citation type="submission" date="2025-08" db="UniProtKB">
        <authorList>
            <consortium name="Ensembl"/>
        </authorList>
    </citation>
    <scope>IDENTIFICATION</scope>
</reference>
<evidence type="ECO:0000259" key="7">
    <source>
        <dbReference type="PROSITE" id="PS50835"/>
    </source>
</evidence>
<keyword evidence="5" id="KW-1279">T cell receptor</keyword>
<dbReference type="InParanoid" id="A0A672HFK7"/>
<dbReference type="GO" id="GO:0002250">
    <property type="term" value="P:adaptive immune response"/>
    <property type="evidence" value="ECO:0007669"/>
    <property type="project" value="UniProtKB-KW"/>
</dbReference>
<evidence type="ECO:0000256" key="2">
    <source>
        <dbReference type="ARBA" id="ARBA00023130"/>
    </source>
</evidence>
<accession>A0A672HFK7</accession>
<dbReference type="Ensembl" id="ENSSFAT00005029038.1">
    <property type="protein sequence ID" value="ENSSFAP00005027978.1"/>
    <property type="gene ID" value="ENSSFAG00005014301.1"/>
</dbReference>
<name>A0A672HFK7_SALFA</name>
<evidence type="ECO:0000256" key="3">
    <source>
        <dbReference type="ARBA" id="ARBA00023170"/>
    </source>
</evidence>
<feature type="compositionally biased region" description="Basic and acidic residues" evidence="6">
    <location>
        <begin position="224"/>
        <end position="234"/>
    </location>
</feature>
<protein>
    <recommendedName>
        <fullName evidence="7">Ig-like domain-containing protein</fullName>
    </recommendedName>
</protein>
<reference evidence="8" key="3">
    <citation type="submission" date="2025-09" db="UniProtKB">
        <authorList>
            <consortium name="Ensembl"/>
        </authorList>
    </citation>
    <scope>IDENTIFICATION</scope>
</reference>
<evidence type="ECO:0000256" key="6">
    <source>
        <dbReference type="SAM" id="MobiDB-lite"/>
    </source>
</evidence>
<evidence type="ECO:0000256" key="4">
    <source>
        <dbReference type="ARBA" id="ARBA00023319"/>
    </source>
</evidence>
<keyword evidence="3" id="KW-0675">Receptor</keyword>
<evidence type="ECO:0000313" key="8">
    <source>
        <dbReference type="Ensembl" id="ENSSFAP00005027978.1"/>
    </source>
</evidence>
<dbReference type="InterPro" id="IPR003599">
    <property type="entry name" value="Ig_sub"/>
</dbReference>
<keyword evidence="5" id="KW-0391">Immunity</keyword>
<organism evidence="8 9">
    <name type="scientific">Salarias fasciatus</name>
    <name type="common">Jewelled blenny</name>
    <name type="synonym">Blennius fasciatus</name>
    <dbReference type="NCBI Taxonomy" id="181472"/>
    <lineage>
        <taxon>Eukaryota</taxon>
        <taxon>Metazoa</taxon>
        <taxon>Chordata</taxon>
        <taxon>Craniata</taxon>
        <taxon>Vertebrata</taxon>
        <taxon>Euteleostomi</taxon>
        <taxon>Actinopterygii</taxon>
        <taxon>Neopterygii</taxon>
        <taxon>Teleostei</taxon>
        <taxon>Neoteleostei</taxon>
        <taxon>Acanthomorphata</taxon>
        <taxon>Ovalentaria</taxon>
        <taxon>Blenniimorphae</taxon>
        <taxon>Blenniiformes</taxon>
        <taxon>Blennioidei</taxon>
        <taxon>Blenniidae</taxon>
        <taxon>Salariinae</taxon>
        <taxon>Salarias</taxon>
    </lineage>
</organism>
<keyword evidence="4" id="KW-0393">Immunoglobulin domain</keyword>
<dbReference type="AlphaFoldDB" id="A0A672HFK7"/>
<dbReference type="GO" id="GO:0042101">
    <property type="term" value="C:T cell receptor complex"/>
    <property type="evidence" value="ECO:0007669"/>
    <property type="project" value="UniProtKB-KW"/>
</dbReference>
<dbReference type="SMART" id="SM00409">
    <property type="entry name" value="IG"/>
    <property type="match status" value="1"/>
</dbReference>
<keyword evidence="1" id="KW-0732">Signal</keyword>
<evidence type="ECO:0000313" key="9">
    <source>
        <dbReference type="Proteomes" id="UP000472267"/>
    </source>
</evidence>
<dbReference type="Gene3D" id="2.60.40.10">
    <property type="entry name" value="Immunoglobulins"/>
    <property type="match status" value="1"/>
</dbReference>